<dbReference type="EMBL" id="JAIQCV010000013">
    <property type="protein sequence ID" value="KAH1030505.1"/>
    <property type="molecule type" value="Genomic_DNA"/>
</dbReference>
<reference evidence="1 2" key="1">
    <citation type="journal article" date="2021" name="Plant Biotechnol. J.">
        <title>Multi-omics assisted identification of the key and species-specific regulatory components of drought-tolerant mechanisms in Gossypium stocksii.</title>
        <authorList>
            <person name="Yu D."/>
            <person name="Ke L."/>
            <person name="Zhang D."/>
            <person name="Wu Y."/>
            <person name="Sun Y."/>
            <person name="Mei J."/>
            <person name="Sun J."/>
            <person name="Sun Y."/>
        </authorList>
    </citation>
    <scope>NUCLEOTIDE SEQUENCE [LARGE SCALE GENOMIC DNA]</scope>
    <source>
        <strain evidence="2">cv. E1</strain>
        <tissue evidence="1">Leaf</tissue>
    </source>
</reference>
<comment type="caution">
    <text evidence="1">The sequence shown here is derived from an EMBL/GenBank/DDBJ whole genome shotgun (WGS) entry which is preliminary data.</text>
</comment>
<accession>A0A9D3U5X8</accession>
<evidence type="ECO:0000313" key="2">
    <source>
        <dbReference type="Proteomes" id="UP000828251"/>
    </source>
</evidence>
<evidence type="ECO:0000313" key="1">
    <source>
        <dbReference type="EMBL" id="KAH1030505.1"/>
    </source>
</evidence>
<organism evidence="1 2">
    <name type="scientific">Gossypium stocksii</name>
    <dbReference type="NCBI Taxonomy" id="47602"/>
    <lineage>
        <taxon>Eukaryota</taxon>
        <taxon>Viridiplantae</taxon>
        <taxon>Streptophyta</taxon>
        <taxon>Embryophyta</taxon>
        <taxon>Tracheophyta</taxon>
        <taxon>Spermatophyta</taxon>
        <taxon>Magnoliopsida</taxon>
        <taxon>eudicotyledons</taxon>
        <taxon>Gunneridae</taxon>
        <taxon>Pentapetalae</taxon>
        <taxon>rosids</taxon>
        <taxon>malvids</taxon>
        <taxon>Malvales</taxon>
        <taxon>Malvaceae</taxon>
        <taxon>Malvoideae</taxon>
        <taxon>Gossypium</taxon>
    </lineage>
</organism>
<name>A0A9D3U5X8_9ROSI</name>
<dbReference type="OrthoDB" id="960459at2759"/>
<dbReference type="AlphaFoldDB" id="A0A9D3U5X8"/>
<dbReference type="Proteomes" id="UP000828251">
    <property type="component" value="Unassembled WGS sequence"/>
</dbReference>
<keyword evidence="2" id="KW-1185">Reference proteome</keyword>
<protein>
    <submittedName>
        <fullName evidence="1">Uncharacterized protein</fullName>
    </submittedName>
</protein>
<sequence length="82" mass="9101">MEGVTKALFSNAVAANDAEVAEMGVVKVMRPWMLQVIFLDIENDMLKVGTTVFSLADKNGNEMAFSLVMIGVNQAQMFKAWW</sequence>
<gene>
    <name evidence="1" type="ORF">J1N35_042679</name>
</gene>
<proteinExistence type="predicted"/>